<feature type="region of interest" description="Disordered" evidence="13">
    <location>
        <begin position="1"/>
        <end position="27"/>
    </location>
</feature>
<dbReference type="Proteomes" id="UP000599009">
    <property type="component" value="Unassembled WGS sequence"/>
</dbReference>
<dbReference type="SUPFAM" id="SSF56935">
    <property type="entry name" value="Porins"/>
    <property type="match status" value="1"/>
</dbReference>
<keyword evidence="3 11" id="KW-0813">Transport</keyword>
<evidence type="ECO:0000256" key="7">
    <source>
        <dbReference type="ARBA" id="ARBA00023077"/>
    </source>
</evidence>
<evidence type="ECO:0000256" key="5">
    <source>
        <dbReference type="ARBA" id="ARBA00022692"/>
    </source>
</evidence>
<keyword evidence="5 11" id="KW-0812">Transmembrane</keyword>
<evidence type="ECO:0000256" key="10">
    <source>
        <dbReference type="ARBA" id="ARBA00023237"/>
    </source>
</evidence>
<keyword evidence="10 11" id="KW-0998">Cell outer membrane</keyword>
<evidence type="ECO:0000259" key="15">
    <source>
        <dbReference type="Pfam" id="PF07715"/>
    </source>
</evidence>
<dbReference type="EMBL" id="BMME01000001">
    <property type="protein sequence ID" value="GGK01242.1"/>
    <property type="molecule type" value="Genomic_DNA"/>
</dbReference>
<evidence type="ECO:0000313" key="17">
    <source>
        <dbReference type="Proteomes" id="UP000599009"/>
    </source>
</evidence>
<protein>
    <recommendedName>
        <fullName evidence="18">TonB-dependent receptor</fullName>
    </recommendedName>
</protein>
<dbReference type="Gene3D" id="2.170.130.10">
    <property type="entry name" value="TonB-dependent receptor, plug domain"/>
    <property type="match status" value="1"/>
</dbReference>
<keyword evidence="4 11" id="KW-1134">Transmembrane beta strand</keyword>
<keyword evidence="7 12" id="KW-0798">TonB box</keyword>
<evidence type="ECO:0000256" key="6">
    <source>
        <dbReference type="ARBA" id="ARBA00022729"/>
    </source>
</evidence>
<evidence type="ECO:0000256" key="12">
    <source>
        <dbReference type="RuleBase" id="RU003357"/>
    </source>
</evidence>
<accession>A0ABQ2EBG9</accession>
<evidence type="ECO:0008006" key="18">
    <source>
        <dbReference type="Google" id="ProtNLM"/>
    </source>
</evidence>
<feature type="domain" description="TonB-dependent receptor plug" evidence="15">
    <location>
        <begin position="29"/>
        <end position="125"/>
    </location>
</feature>
<comment type="caution">
    <text evidence="16">The sequence shown here is derived from an EMBL/GenBank/DDBJ whole genome shotgun (WGS) entry which is preliminary data.</text>
</comment>
<comment type="subcellular location">
    <subcellularLocation>
        <location evidence="1 11">Cell outer membrane</location>
        <topology evidence="1 11">Multi-pass membrane protein</topology>
    </subcellularLocation>
</comment>
<dbReference type="PANTHER" id="PTHR30069:SF29">
    <property type="entry name" value="HEMOGLOBIN AND HEMOGLOBIN-HAPTOGLOBIN-BINDING PROTEIN 1-RELATED"/>
    <property type="match status" value="1"/>
</dbReference>
<evidence type="ECO:0000256" key="8">
    <source>
        <dbReference type="ARBA" id="ARBA00023136"/>
    </source>
</evidence>
<proteinExistence type="inferred from homology"/>
<evidence type="ECO:0000256" key="4">
    <source>
        <dbReference type="ARBA" id="ARBA00022452"/>
    </source>
</evidence>
<name>A0ABQ2EBG9_9GAMM</name>
<dbReference type="Pfam" id="PF00593">
    <property type="entry name" value="TonB_dep_Rec_b-barrel"/>
    <property type="match status" value="1"/>
</dbReference>
<dbReference type="Gene3D" id="2.40.170.20">
    <property type="entry name" value="TonB-dependent receptor, beta-barrel domain"/>
    <property type="match status" value="1"/>
</dbReference>
<evidence type="ECO:0000256" key="11">
    <source>
        <dbReference type="PROSITE-ProRule" id="PRU01360"/>
    </source>
</evidence>
<evidence type="ECO:0000313" key="16">
    <source>
        <dbReference type="EMBL" id="GGK01242.1"/>
    </source>
</evidence>
<dbReference type="PROSITE" id="PS52016">
    <property type="entry name" value="TONB_DEPENDENT_REC_3"/>
    <property type="match status" value="1"/>
</dbReference>
<dbReference type="Pfam" id="PF07715">
    <property type="entry name" value="Plug"/>
    <property type="match status" value="1"/>
</dbReference>
<keyword evidence="9" id="KW-0675">Receptor</keyword>
<sequence>MQAPAPEGVTDLQQVQVRGERHDPRRHDTASRLVFGKDELVRHGDTTLVDAIKRLPGVTVTTAAPGSTGSITLRGMGKGYTQILVDGQAAHAGFDPGSLSPDMVERIEILRTATADMRAEAIAGTINIVLAKAASRDSRELKISLAESNGRSTPGINWSRSRRGEHRGYTVNAALSRRAFLVEDTGIEAGFSPEGVQDLHRSTNLRVEGFRDVLSLSPYFNAVLENGDTLGWQTFLEASNYNKHGDIDWQTQSGPELRHVRYRQSTGIDVVQLRTDLSWAREFDSGGKLSSKLGLGGNREDYRFREQGYGADGMQNLDDATDGWLRVQNFASFGKYTWPGSGAHVFEAGWEGSLDRRREARVQRLLAFDGIPESFSDLSFDARIQRAAVYAQDEWTVTPAWSLYLGARWEQIETRSDGSDFMPVRNRSSVLSPVLQSRWRLPDSKDQVRLGLSRTYRSPELRLLVPRPYTSTNNRELDPDTMGNPLLKPELATGVDLAYESYREDGAMLSLGGYARAIDDVVRMETRLIGDRWVAMPSNGGSATAWGIELDARLSFPQAADAPGLELRFNLTRNWSRVDDLPGPDNRIDKQPSLSSTLAADYRFSPAWSVGASYSYRSGGSTRTGIHQIAGESARRELDAYMLASLWGKARLRLGVANVLQQDIASDTEYFDASGRQRIERLRPSHFSVRANLEVAF</sequence>
<dbReference type="InterPro" id="IPR037066">
    <property type="entry name" value="Plug_dom_sf"/>
</dbReference>
<gene>
    <name evidence="16" type="ORF">GCM10011394_08080</name>
</gene>
<comment type="similarity">
    <text evidence="2">Belongs to the TonB-dependent receptor family. Hemoglobin/haptoglobin binding protein subfamily.</text>
</comment>
<dbReference type="InterPro" id="IPR039426">
    <property type="entry name" value="TonB-dep_rcpt-like"/>
</dbReference>
<reference evidence="17" key="1">
    <citation type="journal article" date="2019" name="Int. J. Syst. Evol. Microbiol.">
        <title>The Global Catalogue of Microorganisms (GCM) 10K type strain sequencing project: providing services to taxonomists for standard genome sequencing and annotation.</title>
        <authorList>
            <consortium name="The Broad Institute Genomics Platform"/>
            <consortium name="The Broad Institute Genome Sequencing Center for Infectious Disease"/>
            <person name="Wu L."/>
            <person name="Ma J."/>
        </authorList>
    </citation>
    <scope>NUCLEOTIDE SEQUENCE [LARGE SCALE GENOMIC DNA]</scope>
    <source>
        <strain evidence="17">CGMCC 1.8985</strain>
    </source>
</reference>
<organism evidence="16 17">
    <name type="scientific">Luteimonas terricola</name>
    <dbReference type="NCBI Taxonomy" id="645597"/>
    <lineage>
        <taxon>Bacteria</taxon>
        <taxon>Pseudomonadati</taxon>
        <taxon>Pseudomonadota</taxon>
        <taxon>Gammaproteobacteria</taxon>
        <taxon>Lysobacterales</taxon>
        <taxon>Lysobacteraceae</taxon>
        <taxon>Luteimonas</taxon>
    </lineage>
</organism>
<dbReference type="InterPro" id="IPR012910">
    <property type="entry name" value="Plug_dom"/>
</dbReference>
<evidence type="ECO:0000256" key="2">
    <source>
        <dbReference type="ARBA" id="ARBA00008143"/>
    </source>
</evidence>
<evidence type="ECO:0000256" key="1">
    <source>
        <dbReference type="ARBA" id="ARBA00004571"/>
    </source>
</evidence>
<feature type="compositionally biased region" description="Basic and acidic residues" evidence="13">
    <location>
        <begin position="18"/>
        <end position="27"/>
    </location>
</feature>
<keyword evidence="17" id="KW-1185">Reference proteome</keyword>
<keyword evidence="8 11" id="KW-0472">Membrane</keyword>
<feature type="domain" description="TonB-dependent receptor-like beta-barrel" evidence="14">
    <location>
        <begin position="226"/>
        <end position="659"/>
    </location>
</feature>
<evidence type="ECO:0000259" key="14">
    <source>
        <dbReference type="Pfam" id="PF00593"/>
    </source>
</evidence>
<dbReference type="InterPro" id="IPR000531">
    <property type="entry name" value="Beta-barrel_TonB"/>
</dbReference>
<dbReference type="InterPro" id="IPR036942">
    <property type="entry name" value="Beta-barrel_TonB_sf"/>
</dbReference>
<evidence type="ECO:0000256" key="3">
    <source>
        <dbReference type="ARBA" id="ARBA00022448"/>
    </source>
</evidence>
<evidence type="ECO:0000256" key="9">
    <source>
        <dbReference type="ARBA" id="ARBA00023170"/>
    </source>
</evidence>
<dbReference type="PANTHER" id="PTHR30069">
    <property type="entry name" value="TONB-DEPENDENT OUTER MEMBRANE RECEPTOR"/>
    <property type="match status" value="1"/>
</dbReference>
<keyword evidence="6" id="KW-0732">Signal</keyword>
<evidence type="ECO:0000256" key="13">
    <source>
        <dbReference type="SAM" id="MobiDB-lite"/>
    </source>
</evidence>